<evidence type="ECO:0000313" key="10">
    <source>
        <dbReference type="EMBL" id="MSU06013.1"/>
    </source>
</evidence>
<dbReference type="PANTHER" id="PTHR12815:SF47">
    <property type="entry name" value="TRANSLOCATION AND ASSEMBLY MODULE SUBUNIT TAMA"/>
    <property type="match status" value="1"/>
</dbReference>
<accession>A0A7X2PBW2</accession>
<dbReference type="EMBL" id="VUNN01000005">
    <property type="protein sequence ID" value="MSU06013.1"/>
    <property type="molecule type" value="Genomic_DNA"/>
</dbReference>
<evidence type="ECO:0000256" key="8">
    <source>
        <dbReference type="NCBIfam" id="TIGR03303"/>
    </source>
</evidence>
<evidence type="ECO:0000256" key="1">
    <source>
        <dbReference type="ARBA" id="ARBA00004370"/>
    </source>
</evidence>
<comment type="caution">
    <text evidence="10">The sequence shown here is derived from an EMBL/GenBank/DDBJ whole genome shotgun (WGS) entry which is preliminary data.</text>
</comment>
<dbReference type="Pfam" id="PF07244">
    <property type="entry name" value="POTRA"/>
    <property type="match status" value="4"/>
</dbReference>
<evidence type="ECO:0000256" key="7">
    <source>
        <dbReference type="ARBA" id="ARBA00023237"/>
    </source>
</evidence>
<protein>
    <recommendedName>
        <fullName evidence="8">Outer membrane protein assembly factor BamA</fullName>
    </recommendedName>
</protein>
<dbReference type="InterPro" id="IPR039910">
    <property type="entry name" value="D15-like"/>
</dbReference>
<organism evidence="10 11">
    <name type="scientific">Bullifex porci</name>
    <dbReference type="NCBI Taxonomy" id="2606638"/>
    <lineage>
        <taxon>Bacteria</taxon>
        <taxon>Pseudomonadati</taxon>
        <taxon>Spirochaetota</taxon>
        <taxon>Spirochaetia</taxon>
        <taxon>Spirochaetales</taxon>
        <taxon>Spirochaetaceae</taxon>
        <taxon>Bullifex</taxon>
    </lineage>
</organism>
<keyword evidence="4" id="KW-0732">Signal</keyword>
<dbReference type="Pfam" id="PF01103">
    <property type="entry name" value="Omp85"/>
    <property type="match status" value="1"/>
</dbReference>
<dbReference type="Gene3D" id="2.40.160.50">
    <property type="entry name" value="membrane protein fhac: a member of the omp85/tpsb transporter family"/>
    <property type="match status" value="1"/>
</dbReference>
<gene>
    <name evidence="10" type="primary">bamA</name>
    <name evidence="10" type="ORF">FYJ80_04370</name>
</gene>
<feature type="domain" description="POTRA" evidence="9">
    <location>
        <begin position="101"/>
        <end position="179"/>
    </location>
</feature>
<dbReference type="InterPro" id="IPR000184">
    <property type="entry name" value="Bac_surfAg_D15"/>
</dbReference>
<proteinExistence type="predicted"/>
<evidence type="ECO:0000256" key="5">
    <source>
        <dbReference type="ARBA" id="ARBA00022737"/>
    </source>
</evidence>
<dbReference type="RefSeq" id="WP_154424988.1">
    <property type="nucleotide sequence ID" value="NZ_VUNN01000005.1"/>
</dbReference>
<keyword evidence="6" id="KW-0472">Membrane</keyword>
<sequence>MKRKVLLIFVVLILLSLPIFADDWYYGKNINGFTYTGLKNVTEHTVNSLLKPFVGKEFTDDLVMEIDNLLYQQDWMDYYLMNAEEDEDGELILNIEIEELPAIGSIIFNGNEAVKDRALLPEQNIQVGSFYSPGVLRANKLLLEEYYKSKGYKDATVEVSSETDEETKKVNITYNITEGYQYKVSSISFSGVNNFSAKELTKQMDSKERSFFRSGNYIEKQLTSDLDKIISFYRTNGYIDAAITDVDIQDAGIADEKYKLVSIVISIEEGELWKLGTITFSGNKVFSDEEINSHIYLKSGIVNNSQQITTQLQEIASLYYNNGYIKTDIVPTESRDEETHTVNYHLSITESKQSIVEEIVITGLTKTKPYVFEREMELKVGDVFSQAKLQKSGQNILNTSIVTDIQTGLYQGKDEDGVILELAIEEGNQMELSFGATFGGTVDGFPVSGFLQWSDKNLMGTGRDFTVSTNLSPDTQSVYLALSDDWVGDKRWSNGISLSLERSSKKNTLQRGSGSAYFDGRDKDNITYPKGYNSALDWYMSKQTTPQSTNLMSYDFYSITGAYSTGYKFMFDAGSLTVSGGLSIGLSHALYDSSYDPYEYIIKKYNEKWQFSNKLSGTVTWDGRDLVNNTTKGYMLSMSYTYAGGILGGLSNYNKLSLNAAGYMSLFKFTNEEGKEKHLVLSLTSQVSFMLPQYWNNSDMHGWDFYDANNGATKYEMLYIDGMNIGRGHSLKLWNSFLWHNQLEINYPLVENVLSAEIYASGTAVIEDLNRLSWNNLNWYFSAGAGIKLKIPGFPLGLYLCKTSKIENGAFSWDGGPIFGTSKSGSGLKLVLAITTSIY</sequence>
<evidence type="ECO:0000256" key="3">
    <source>
        <dbReference type="ARBA" id="ARBA00022692"/>
    </source>
</evidence>
<dbReference type="Proteomes" id="UP000460549">
    <property type="component" value="Unassembled WGS sequence"/>
</dbReference>
<keyword evidence="7" id="KW-0998">Cell outer membrane</keyword>
<dbReference type="PROSITE" id="PS51779">
    <property type="entry name" value="POTRA"/>
    <property type="match status" value="3"/>
</dbReference>
<dbReference type="PANTHER" id="PTHR12815">
    <property type="entry name" value="SORTING AND ASSEMBLY MACHINERY SAMM50 PROTEIN FAMILY MEMBER"/>
    <property type="match status" value="1"/>
</dbReference>
<evidence type="ECO:0000256" key="2">
    <source>
        <dbReference type="ARBA" id="ARBA00022452"/>
    </source>
</evidence>
<keyword evidence="2" id="KW-1134">Transmembrane beta strand</keyword>
<evidence type="ECO:0000313" key="11">
    <source>
        <dbReference type="Proteomes" id="UP000460549"/>
    </source>
</evidence>
<dbReference type="Gene3D" id="3.10.20.310">
    <property type="entry name" value="membrane protein fhac"/>
    <property type="match status" value="4"/>
</dbReference>
<keyword evidence="3" id="KW-0812">Transmembrane</keyword>
<evidence type="ECO:0000256" key="4">
    <source>
        <dbReference type="ARBA" id="ARBA00022729"/>
    </source>
</evidence>
<feature type="domain" description="POTRA" evidence="9">
    <location>
        <begin position="273"/>
        <end position="351"/>
    </location>
</feature>
<comment type="subcellular location">
    <subcellularLocation>
        <location evidence="1">Membrane</location>
    </subcellularLocation>
</comment>
<dbReference type="AlphaFoldDB" id="A0A7X2PBW2"/>
<name>A0A7X2PBW2_9SPIO</name>
<evidence type="ECO:0000256" key="6">
    <source>
        <dbReference type="ARBA" id="ARBA00023136"/>
    </source>
</evidence>
<dbReference type="NCBIfam" id="TIGR03303">
    <property type="entry name" value="OM_YaeT"/>
    <property type="match status" value="1"/>
</dbReference>
<feature type="domain" description="POTRA" evidence="9">
    <location>
        <begin position="182"/>
        <end position="270"/>
    </location>
</feature>
<reference evidence="10 11" key="1">
    <citation type="submission" date="2019-08" db="EMBL/GenBank/DDBJ databases">
        <title>In-depth cultivation of the pig gut microbiome towards novel bacterial diversity and tailored functional studies.</title>
        <authorList>
            <person name="Wylensek D."/>
            <person name="Hitch T.C.A."/>
            <person name="Clavel T."/>
        </authorList>
    </citation>
    <scope>NUCLEOTIDE SEQUENCE [LARGE SCALE GENOMIC DNA]</scope>
    <source>
        <strain evidence="10 11">NM-380-WT-3C1</strain>
    </source>
</reference>
<dbReference type="GO" id="GO:0009279">
    <property type="term" value="C:cell outer membrane"/>
    <property type="evidence" value="ECO:0007669"/>
    <property type="project" value="UniProtKB-UniRule"/>
</dbReference>
<keyword evidence="5" id="KW-0677">Repeat</keyword>
<keyword evidence="11" id="KW-1185">Reference proteome</keyword>
<dbReference type="InterPro" id="IPR023707">
    <property type="entry name" value="OM_assembly_BamA"/>
</dbReference>
<dbReference type="InterPro" id="IPR034746">
    <property type="entry name" value="POTRA"/>
</dbReference>
<dbReference type="GO" id="GO:0071709">
    <property type="term" value="P:membrane assembly"/>
    <property type="evidence" value="ECO:0007669"/>
    <property type="project" value="InterPro"/>
</dbReference>
<evidence type="ECO:0000259" key="9">
    <source>
        <dbReference type="PROSITE" id="PS51779"/>
    </source>
</evidence>
<dbReference type="InterPro" id="IPR010827">
    <property type="entry name" value="BamA/TamA_POTRA"/>
</dbReference>